<evidence type="ECO:0000313" key="3">
    <source>
        <dbReference type="Proteomes" id="UP000030672"/>
    </source>
</evidence>
<dbReference type="EMBL" id="KL584842">
    <property type="protein sequence ID" value="KEQ60515.1"/>
    <property type="molecule type" value="Genomic_DNA"/>
</dbReference>
<keyword evidence="1" id="KW-0812">Transmembrane</keyword>
<feature type="transmembrane region" description="Helical" evidence="1">
    <location>
        <begin position="147"/>
        <end position="166"/>
    </location>
</feature>
<dbReference type="RefSeq" id="XP_040877538.1">
    <property type="nucleotide sequence ID" value="XM_041025049.1"/>
</dbReference>
<dbReference type="AlphaFoldDB" id="A0A074VIF8"/>
<gene>
    <name evidence="2" type="ORF">M437DRAFT_68060</name>
</gene>
<evidence type="ECO:0000256" key="1">
    <source>
        <dbReference type="SAM" id="Phobius"/>
    </source>
</evidence>
<organism evidence="2 3">
    <name type="scientific">Aureobasidium melanogenum (strain CBS 110374)</name>
    <name type="common">Aureobasidium pullulans var. melanogenum</name>
    <dbReference type="NCBI Taxonomy" id="1043003"/>
    <lineage>
        <taxon>Eukaryota</taxon>
        <taxon>Fungi</taxon>
        <taxon>Dikarya</taxon>
        <taxon>Ascomycota</taxon>
        <taxon>Pezizomycotina</taxon>
        <taxon>Dothideomycetes</taxon>
        <taxon>Dothideomycetidae</taxon>
        <taxon>Dothideales</taxon>
        <taxon>Saccotheciaceae</taxon>
        <taxon>Aureobasidium</taxon>
    </lineage>
</organism>
<feature type="transmembrane region" description="Helical" evidence="1">
    <location>
        <begin position="237"/>
        <end position="255"/>
    </location>
</feature>
<feature type="transmembrane region" description="Helical" evidence="1">
    <location>
        <begin position="15"/>
        <end position="36"/>
    </location>
</feature>
<dbReference type="HOGENOM" id="CLU_912093_0_0_1"/>
<evidence type="ECO:0000313" key="2">
    <source>
        <dbReference type="EMBL" id="KEQ60515.1"/>
    </source>
</evidence>
<keyword evidence="3" id="KW-1185">Reference proteome</keyword>
<protein>
    <submittedName>
        <fullName evidence="2">Uncharacterized protein</fullName>
    </submittedName>
</protein>
<keyword evidence="1" id="KW-0472">Membrane</keyword>
<sequence>MSPYTPSRHHEIRSFYIRLMLGVVMALLGIASLFAAPNPKTFSRHEANRTVLLATAHNNNNDTISTIVELRYLPVGMRESGANAIFIVTLIAVAIAGGYTGSVIPRVEAEIKNTSQNKDEYDTRISNVWARDELDHLAGPVDRCLCLLYMMVASIGIVVASAISFIDDLKSPEIKAAEHLDGFLGSVVNSTNNTVILGSDKTDGTYSFAAWVCQWEPLLIDNPGHAEFQAACRRMTVSRYLLMLVFVVAGVQMIAATQPRLTATLADCVAKVFDSSWWKSPGMEWIALGSGQDEESTIAEEGEEE</sequence>
<feature type="transmembrane region" description="Helical" evidence="1">
    <location>
        <begin position="81"/>
        <end position="99"/>
    </location>
</feature>
<dbReference type="GeneID" id="63918422"/>
<dbReference type="Proteomes" id="UP000030672">
    <property type="component" value="Unassembled WGS sequence"/>
</dbReference>
<proteinExistence type="predicted"/>
<accession>A0A074VIF8</accession>
<name>A0A074VIF8_AURM1</name>
<keyword evidence="1" id="KW-1133">Transmembrane helix</keyword>
<reference evidence="2 3" key="1">
    <citation type="journal article" date="2014" name="BMC Genomics">
        <title>Genome sequencing of four Aureobasidium pullulans varieties: biotechnological potential, stress tolerance, and description of new species.</title>
        <authorList>
            <person name="Gostin Ar C."/>
            <person name="Ohm R.A."/>
            <person name="Kogej T."/>
            <person name="Sonjak S."/>
            <person name="Turk M."/>
            <person name="Zajc J."/>
            <person name="Zalar P."/>
            <person name="Grube M."/>
            <person name="Sun H."/>
            <person name="Han J."/>
            <person name="Sharma A."/>
            <person name="Chiniquy J."/>
            <person name="Ngan C.Y."/>
            <person name="Lipzen A."/>
            <person name="Barry K."/>
            <person name="Grigoriev I.V."/>
            <person name="Gunde-Cimerman N."/>
        </authorList>
    </citation>
    <scope>NUCLEOTIDE SEQUENCE [LARGE SCALE GENOMIC DNA]</scope>
    <source>
        <strain evidence="2 3">CBS 110374</strain>
    </source>
</reference>